<dbReference type="PANTHER" id="PTHR32089">
    <property type="entry name" value="METHYL-ACCEPTING CHEMOTAXIS PROTEIN MCPB"/>
    <property type="match status" value="1"/>
</dbReference>
<feature type="coiled-coil region" evidence="4">
    <location>
        <begin position="312"/>
        <end position="346"/>
    </location>
</feature>
<feature type="domain" description="HAMP" evidence="7">
    <location>
        <begin position="257"/>
        <end position="310"/>
    </location>
</feature>
<evidence type="ECO:0000256" key="5">
    <source>
        <dbReference type="SAM" id="Phobius"/>
    </source>
</evidence>
<gene>
    <name evidence="8" type="ORF">Q9K01_02945</name>
</gene>
<accession>A0ABT9H5I8</accession>
<name>A0ABT9H5I8_9SPHN</name>
<feature type="domain" description="Methyl-accepting transducer" evidence="6">
    <location>
        <begin position="365"/>
        <end position="601"/>
    </location>
</feature>
<sequence>MSALKDVANELVAQSEISEREATGSEAAPTRTAEGEVPASEALLGRFGAIFRRMSIAGKLRTLSSANLAAVFVIMFATAIAGVIALDMRDARLAVSETQVAAANLTKNIEQARLHSQRYAVTGDQADLVAAHEALGATGGLLDTIRTTAAEYSPDTTVEIDYLGEQLEGYDRELQALRSSFLRYGSGERTQTIADAIFLSGASFAEQAEAISGELIEEGHAIDAGSANAIVWIIAILALVSALMVAVIFFSSRYLTRDLSEILVELTSAAEKLASGDKAISIPGRDRKDEIGGLANALHIFLRVAWRFEKLISEKAGRAEQELQERAALEQEREDIRLQKERTLLKLAQNFETTVGNVVGSVAAAATQLQATAGSMASVADQSSRQSTQVAQSMEQASAGVTAAAAASDEFAMSIGEISRQAASSASLARQATEAAGDADETISALSTSADQVGKIVELIQSIAQRTNLLALNASIEAARGGEAGRGFAVVASEVKELANQTSRATEQVAEQIRTMQNSTGASVDALRSIGEHIKQLETTAVSIASAVDQQSVAGQDLARSIDLAARASGEVSANIDQVRESSLVTGAAASQVLNSSTELESQASALRQQVKSFLEKVRAEA</sequence>
<dbReference type="Gene3D" id="1.10.287.950">
    <property type="entry name" value="Methyl-accepting chemotaxis protein"/>
    <property type="match status" value="1"/>
</dbReference>
<comment type="caution">
    <text evidence="8">The sequence shown here is derived from an EMBL/GenBank/DDBJ whole genome shotgun (WGS) entry which is preliminary data.</text>
</comment>
<comment type="similarity">
    <text evidence="2">Belongs to the methyl-accepting chemotaxis (MCP) protein family.</text>
</comment>
<evidence type="ECO:0000259" key="7">
    <source>
        <dbReference type="PROSITE" id="PS50885"/>
    </source>
</evidence>
<evidence type="ECO:0000259" key="6">
    <source>
        <dbReference type="PROSITE" id="PS50111"/>
    </source>
</evidence>
<dbReference type="InterPro" id="IPR003660">
    <property type="entry name" value="HAMP_dom"/>
</dbReference>
<organism evidence="8 9">
    <name type="scientific">Qipengyuania benthica</name>
    <dbReference type="NCBI Taxonomy" id="3067651"/>
    <lineage>
        <taxon>Bacteria</taxon>
        <taxon>Pseudomonadati</taxon>
        <taxon>Pseudomonadota</taxon>
        <taxon>Alphaproteobacteria</taxon>
        <taxon>Sphingomonadales</taxon>
        <taxon>Erythrobacteraceae</taxon>
        <taxon>Qipengyuania</taxon>
    </lineage>
</organism>
<dbReference type="PROSITE" id="PS50111">
    <property type="entry name" value="CHEMOTAXIS_TRANSDUC_2"/>
    <property type="match status" value="1"/>
</dbReference>
<evidence type="ECO:0000256" key="4">
    <source>
        <dbReference type="SAM" id="Coils"/>
    </source>
</evidence>
<keyword evidence="5" id="KW-1133">Transmembrane helix</keyword>
<dbReference type="Proteomes" id="UP001235664">
    <property type="component" value="Unassembled WGS sequence"/>
</dbReference>
<dbReference type="EMBL" id="JAVAIL010000001">
    <property type="protein sequence ID" value="MDP4538580.1"/>
    <property type="molecule type" value="Genomic_DNA"/>
</dbReference>
<keyword evidence="4" id="KW-0175">Coiled coil</keyword>
<dbReference type="Pfam" id="PF00015">
    <property type="entry name" value="MCPsignal"/>
    <property type="match status" value="1"/>
</dbReference>
<dbReference type="Gene3D" id="6.10.340.10">
    <property type="match status" value="1"/>
</dbReference>
<evidence type="ECO:0000256" key="2">
    <source>
        <dbReference type="ARBA" id="ARBA00029447"/>
    </source>
</evidence>
<evidence type="ECO:0000256" key="1">
    <source>
        <dbReference type="ARBA" id="ARBA00023224"/>
    </source>
</evidence>
<keyword evidence="5" id="KW-0472">Membrane</keyword>
<dbReference type="SUPFAM" id="SSF58104">
    <property type="entry name" value="Methyl-accepting chemotaxis protein (MCP) signaling domain"/>
    <property type="match status" value="1"/>
</dbReference>
<protein>
    <submittedName>
        <fullName evidence="8">Methyl-accepting chemotaxis protein</fullName>
    </submittedName>
</protein>
<dbReference type="SMART" id="SM00304">
    <property type="entry name" value="HAMP"/>
    <property type="match status" value="1"/>
</dbReference>
<dbReference type="SMART" id="SM00283">
    <property type="entry name" value="MA"/>
    <property type="match status" value="1"/>
</dbReference>
<dbReference type="InterPro" id="IPR004089">
    <property type="entry name" value="MCPsignal_dom"/>
</dbReference>
<reference evidence="8 9" key="1">
    <citation type="submission" date="2023-08" db="EMBL/GenBank/DDBJ databases">
        <title>genomic of DY56.</title>
        <authorList>
            <person name="Wang Y."/>
        </authorList>
    </citation>
    <scope>NUCLEOTIDE SEQUENCE [LARGE SCALE GENOMIC DNA]</scope>
    <source>
        <strain evidence="8 9">DY56-A-20</strain>
    </source>
</reference>
<dbReference type="CDD" id="cd06225">
    <property type="entry name" value="HAMP"/>
    <property type="match status" value="1"/>
</dbReference>
<feature type="transmembrane region" description="Helical" evidence="5">
    <location>
        <begin position="229"/>
        <end position="250"/>
    </location>
</feature>
<evidence type="ECO:0000313" key="9">
    <source>
        <dbReference type="Proteomes" id="UP001235664"/>
    </source>
</evidence>
<feature type="transmembrane region" description="Helical" evidence="5">
    <location>
        <begin position="62"/>
        <end position="86"/>
    </location>
</feature>
<keyword evidence="5" id="KW-0812">Transmembrane</keyword>
<dbReference type="Pfam" id="PF00672">
    <property type="entry name" value="HAMP"/>
    <property type="match status" value="1"/>
</dbReference>
<proteinExistence type="inferred from homology"/>
<dbReference type="RefSeq" id="WP_305928710.1">
    <property type="nucleotide sequence ID" value="NZ_JAVAIL010000001.1"/>
</dbReference>
<evidence type="ECO:0000313" key="8">
    <source>
        <dbReference type="EMBL" id="MDP4538580.1"/>
    </source>
</evidence>
<keyword evidence="1 3" id="KW-0807">Transducer</keyword>
<dbReference type="PROSITE" id="PS50885">
    <property type="entry name" value="HAMP"/>
    <property type="match status" value="1"/>
</dbReference>
<evidence type="ECO:0000256" key="3">
    <source>
        <dbReference type="PROSITE-ProRule" id="PRU00284"/>
    </source>
</evidence>
<keyword evidence="9" id="KW-1185">Reference proteome</keyword>
<dbReference type="PANTHER" id="PTHR32089:SF112">
    <property type="entry name" value="LYSOZYME-LIKE PROTEIN-RELATED"/>
    <property type="match status" value="1"/>
</dbReference>